<protein>
    <submittedName>
        <fullName evidence="2">TIGR03899 family protein</fullName>
    </submittedName>
</protein>
<accession>A0A3N5XZU3</accession>
<reference evidence="2 3" key="1">
    <citation type="submission" date="2018-11" db="EMBL/GenBank/DDBJ databases">
        <authorList>
            <person name="Ye M.-Q."/>
            <person name="Du Z.-J."/>
        </authorList>
    </citation>
    <scope>NUCLEOTIDE SEQUENCE [LARGE SCALE GENOMIC DNA]</scope>
    <source>
        <strain evidence="2 3">U0105</strain>
    </source>
</reference>
<dbReference type="RefSeq" id="WP_124027610.1">
    <property type="nucleotide sequence ID" value="NZ_JBHRSN010000006.1"/>
</dbReference>
<evidence type="ECO:0000256" key="1">
    <source>
        <dbReference type="SAM" id="MobiDB-lite"/>
    </source>
</evidence>
<dbReference type="EMBL" id="RPOK01000003">
    <property type="protein sequence ID" value="RPJ66250.1"/>
    <property type="molecule type" value="Genomic_DNA"/>
</dbReference>
<gene>
    <name evidence="2" type="ORF">DRW07_09130</name>
</gene>
<dbReference type="AlphaFoldDB" id="A0A3N5XZU3"/>
<name>A0A3N5XZU3_9ALTE</name>
<feature type="compositionally biased region" description="Basic and acidic residues" evidence="1">
    <location>
        <begin position="17"/>
        <end position="28"/>
    </location>
</feature>
<evidence type="ECO:0000313" key="2">
    <source>
        <dbReference type="EMBL" id="RPJ66250.1"/>
    </source>
</evidence>
<evidence type="ECO:0000313" key="3">
    <source>
        <dbReference type="Proteomes" id="UP000275281"/>
    </source>
</evidence>
<keyword evidence="3" id="KW-1185">Reference proteome</keyword>
<dbReference type="OrthoDB" id="886161at2"/>
<dbReference type="Pfam" id="PF10987">
    <property type="entry name" value="DUF2806"/>
    <property type="match status" value="1"/>
</dbReference>
<dbReference type="Proteomes" id="UP000275281">
    <property type="component" value="Unassembled WGS sequence"/>
</dbReference>
<sequence length="298" mass="33165">MKIDASSPRVSTTHPADVQKKSATEKSEPTASAAPTTTAKTKIHQLSAKLGVPSHMTFASTTDKAKAIANRNRRREEQKLMNLSAILDLALDVVIADATAEAIDPDWLYAFADLAENIYSPDMQELWGKIFAVEISRPGSFSLKTLETLRRLTQKDAKIFTTACRLSSKRMGDPIPRIITDYHQRKTLSNWFITKRSLPVNLANYGLSYPSLLTLIDLGLIVSNEIESAEFPLNKSVTFRCGDKNVNIKAKRSGVALAYYKFTTVGAELSMLAKRHEHAEYLEDMKNVLSRVFIINGE</sequence>
<proteinExistence type="predicted"/>
<organism evidence="2 3">
    <name type="scientific">Alteromonas sediminis</name>
    <dbReference type="NCBI Taxonomy" id="2259342"/>
    <lineage>
        <taxon>Bacteria</taxon>
        <taxon>Pseudomonadati</taxon>
        <taxon>Pseudomonadota</taxon>
        <taxon>Gammaproteobacteria</taxon>
        <taxon>Alteromonadales</taxon>
        <taxon>Alteromonadaceae</taxon>
        <taxon>Alteromonas/Salinimonas group</taxon>
        <taxon>Alteromonas</taxon>
    </lineage>
</organism>
<dbReference type="InterPro" id="IPR021254">
    <property type="entry name" value="DUF2806"/>
</dbReference>
<feature type="compositionally biased region" description="Low complexity" evidence="1">
    <location>
        <begin position="29"/>
        <end position="40"/>
    </location>
</feature>
<dbReference type="NCBIfam" id="TIGR03899">
    <property type="entry name" value="TIGR03899 family protein"/>
    <property type="match status" value="1"/>
</dbReference>
<comment type="caution">
    <text evidence="2">The sequence shown here is derived from an EMBL/GenBank/DDBJ whole genome shotgun (WGS) entry which is preliminary data.</text>
</comment>
<feature type="region of interest" description="Disordered" evidence="1">
    <location>
        <begin position="1"/>
        <end position="40"/>
    </location>
</feature>